<evidence type="ECO:0000259" key="1">
    <source>
        <dbReference type="SMART" id="SM00507"/>
    </source>
</evidence>
<proteinExistence type="predicted"/>
<dbReference type="InterPro" id="IPR058813">
    <property type="entry name" value="DNA-SBD_ScoMcrA"/>
</dbReference>
<dbReference type="CDD" id="cd00085">
    <property type="entry name" value="HNHc"/>
    <property type="match status" value="1"/>
</dbReference>
<reference evidence="3" key="1">
    <citation type="submission" date="2021-05" db="EMBL/GenBank/DDBJ databases">
        <title>Direct Submission.</title>
        <authorList>
            <person name="Li K."/>
            <person name="Gao J."/>
        </authorList>
    </citation>
    <scope>NUCLEOTIDE SEQUENCE [LARGE SCALE GENOMIC DNA]</scope>
    <source>
        <strain evidence="3">HDS12</strain>
    </source>
</reference>
<dbReference type="InterPro" id="IPR011396">
    <property type="entry name" value="PT_DNA_restrict"/>
</dbReference>
<evidence type="ECO:0000313" key="3">
    <source>
        <dbReference type="Proteomes" id="UP000678016"/>
    </source>
</evidence>
<evidence type="ECO:0000313" key="2">
    <source>
        <dbReference type="EMBL" id="QUX28696.1"/>
    </source>
</evidence>
<keyword evidence="3" id="KW-1185">Reference proteome</keyword>
<keyword evidence="2" id="KW-0540">Nuclease</keyword>
<dbReference type="NCBIfam" id="NF045808">
    <property type="entry name" value="PT-DNA_restrict"/>
    <property type="match status" value="1"/>
</dbReference>
<accession>A0ABX8C2S8</accession>
<dbReference type="InterPro" id="IPR003615">
    <property type="entry name" value="HNH_nuc"/>
</dbReference>
<dbReference type="SMART" id="SM00507">
    <property type="entry name" value="HNHc"/>
    <property type="match status" value="1"/>
</dbReference>
<dbReference type="Gene3D" id="1.10.30.50">
    <property type="match status" value="1"/>
</dbReference>
<dbReference type="PIRSF" id="PIRSF030850">
    <property type="entry name" value="UCP030850"/>
    <property type="match status" value="1"/>
</dbReference>
<dbReference type="Proteomes" id="UP000678016">
    <property type="component" value="Chromosome"/>
</dbReference>
<dbReference type="GO" id="GO:0004519">
    <property type="term" value="F:endonuclease activity"/>
    <property type="evidence" value="ECO:0007669"/>
    <property type="project" value="UniProtKB-KW"/>
</dbReference>
<dbReference type="RefSeq" id="WP_212641628.1">
    <property type="nucleotide sequence ID" value="NZ_CP074132.1"/>
</dbReference>
<dbReference type="EMBL" id="CP074132">
    <property type="protein sequence ID" value="QUX28696.1"/>
    <property type="molecule type" value="Genomic_DNA"/>
</dbReference>
<protein>
    <submittedName>
        <fullName evidence="2">HNH endonuclease</fullName>
    </submittedName>
</protein>
<sequence length="290" mass="31523">MDWTQRLGSVKRWSRAGVRAPHKPLLLLYALAYHQRHGNAPIVYSEAEARLARLLREFGPARPTSPGYPFHHLETDGFWRVTTVDGEGSPGSGVALLREKEARGRLDPDLDAALCADPGLAARIGRHLLDENFAPSLHEGIIALTGLRVGQGPVPAPGDGGVRDPRFREAVLTAYEHRCAFCGYEGRLDGVSVGLEAAHIRWWSYDGPNDLDNGLCLCPTHHLLFDRGVLGLTGELTVAVSPRFEARTPAARTVVLSLAGRDLVRPVPGGPAVEPAHVAWHFKQVFRAAA</sequence>
<dbReference type="Pfam" id="PF26340">
    <property type="entry name" value="DNA-SBD_ScoMcrA"/>
    <property type="match status" value="1"/>
</dbReference>
<feature type="domain" description="HNH nuclease" evidence="1">
    <location>
        <begin position="166"/>
        <end position="223"/>
    </location>
</feature>
<name>A0ABX8C2S8_9ACTN</name>
<gene>
    <name evidence="2" type="ORF">KGD83_26375</name>
</gene>
<keyword evidence="2" id="KW-0255">Endonuclease</keyword>
<organism evidence="2 3">
    <name type="scientific">Nocardiopsis akebiae</name>
    <dbReference type="NCBI Taxonomy" id="2831968"/>
    <lineage>
        <taxon>Bacteria</taxon>
        <taxon>Bacillati</taxon>
        <taxon>Actinomycetota</taxon>
        <taxon>Actinomycetes</taxon>
        <taxon>Streptosporangiales</taxon>
        <taxon>Nocardiopsidaceae</taxon>
        <taxon>Nocardiopsis</taxon>
    </lineage>
</organism>
<dbReference type="Pfam" id="PF13391">
    <property type="entry name" value="HNH_2"/>
    <property type="match status" value="1"/>
</dbReference>
<keyword evidence="2" id="KW-0378">Hydrolase</keyword>